<evidence type="ECO:0000313" key="2">
    <source>
        <dbReference type="EMBL" id="MBH9553105.1"/>
    </source>
</evidence>
<evidence type="ECO:0000313" key="3">
    <source>
        <dbReference type="Proteomes" id="UP000620139"/>
    </source>
</evidence>
<keyword evidence="3" id="KW-1185">Reference proteome</keyword>
<dbReference type="Proteomes" id="UP000620139">
    <property type="component" value="Unassembled WGS sequence"/>
</dbReference>
<dbReference type="AlphaFoldDB" id="A0A931IUP0"/>
<dbReference type="RefSeq" id="WP_198100731.1">
    <property type="nucleotide sequence ID" value="NZ_JAEDAL010000004.1"/>
</dbReference>
<proteinExistence type="predicted"/>
<dbReference type="EMBL" id="JAEDAL010000004">
    <property type="protein sequence ID" value="MBH9553105.1"/>
    <property type="molecule type" value="Genomic_DNA"/>
</dbReference>
<evidence type="ECO:0000256" key="1">
    <source>
        <dbReference type="SAM" id="Coils"/>
    </source>
</evidence>
<protein>
    <submittedName>
        <fullName evidence="2">Uncharacterized protein</fullName>
    </submittedName>
</protein>
<reference evidence="2" key="1">
    <citation type="submission" date="2020-12" db="EMBL/GenBank/DDBJ databases">
        <title>The genome sequence of Inhella sp. 4Y17.</title>
        <authorList>
            <person name="Liu Y."/>
        </authorList>
    </citation>
    <scope>NUCLEOTIDE SEQUENCE</scope>
    <source>
        <strain evidence="2">4Y10</strain>
    </source>
</reference>
<gene>
    <name evidence="2" type="ORF">I7X43_09600</name>
</gene>
<keyword evidence="1" id="KW-0175">Coiled coil</keyword>
<feature type="coiled-coil region" evidence="1">
    <location>
        <begin position="71"/>
        <end position="119"/>
    </location>
</feature>
<name>A0A931IUP0_9BURK</name>
<organism evidence="2 3">
    <name type="scientific">Inhella gelatinilytica</name>
    <dbReference type="NCBI Taxonomy" id="2795030"/>
    <lineage>
        <taxon>Bacteria</taxon>
        <taxon>Pseudomonadati</taxon>
        <taxon>Pseudomonadota</taxon>
        <taxon>Betaproteobacteria</taxon>
        <taxon>Burkholderiales</taxon>
        <taxon>Sphaerotilaceae</taxon>
        <taxon>Inhella</taxon>
    </lineage>
</organism>
<comment type="caution">
    <text evidence="2">The sequence shown here is derived from an EMBL/GenBank/DDBJ whole genome shotgun (WGS) entry which is preliminary data.</text>
</comment>
<accession>A0A931IUP0</accession>
<sequence>MSAKLQTDKYYAALERLVARGDPINNDTVAIEAGSGRGSIKKSRPAYAELIAAIDAAAKVQSEAKLAADPLPGLRQERDSLTRRLDQALERELCLLEEVYDLRERNRQLEEDNRQLKMGRLVEVR</sequence>